<dbReference type="Proteomes" id="UP000184114">
    <property type="component" value="Unassembled WGS sequence"/>
</dbReference>
<protein>
    <submittedName>
        <fullName evidence="1">Uncharacterized protein</fullName>
    </submittedName>
</protein>
<evidence type="ECO:0000313" key="1">
    <source>
        <dbReference type="EMBL" id="SHF14037.1"/>
    </source>
</evidence>
<proteinExistence type="predicted"/>
<accession>A0A1M4Z8B7</accession>
<dbReference type="EMBL" id="FQTY01000022">
    <property type="protein sequence ID" value="SHF14037.1"/>
    <property type="molecule type" value="Genomic_DNA"/>
</dbReference>
<organism evidence="1 2">
    <name type="scientific">Tissierella praeacuta DSM 18095</name>
    <dbReference type="NCBI Taxonomy" id="1123404"/>
    <lineage>
        <taxon>Bacteria</taxon>
        <taxon>Bacillati</taxon>
        <taxon>Bacillota</taxon>
        <taxon>Tissierellia</taxon>
        <taxon>Tissierellales</taxon>
        <taxon>Tissierellaceae</taxon>
        <taxon>Tissierella</taxon>
    </lineage>
</organism>
<dbReference type="STRING" id="1123404.SAMN02745784_02947"/>
<sequence length="39" mass="4525">MYEDIVKAREALDELIKLKNTGNIINVDDYIDSLDEKNI</sequence>
<dbReference type="AlphaFoldDB" id="A0A1M4Z8B7"/>
<gene>
    <name evidence="1" type="ORF">SAMN02745784_02947</name>
</gene>
<keyword evidence="2" id="KW-1185">Reference proteome</keyword>
<name>A0A1M4Z8B7_9FIRM</name>
<evidence type="ECO:0000313" key="2">
    <source>
        <dbReference type="Proteomes" id="UP000184114"/>
    </source>
</evidence>
<reference evidence="2" key="1">
    <citation type="submission" date="2016-11" db="EMBL/GenBank/DDBJ databases">
        <authorList>
            <person name="Varghese N."/>
            <person name="Submissions S."/>
        </authorList>
    </citation>
    <scope>NUCLEOTIDE SEQUENCE [LARGE SCALE GENOMIC DNA]</scope>
    <source>
        <strain evidence="2">DSM 18095</strain>
    </source>
</reference>